<dbReference type="SMART" id="SM00673">
    <property type="entry name" value="CARP"/>
    <property type="match status" value="2"/>
</dbReference>
<dbReference type="InterPro" id="IPR053950">
    <property type="entry name" value="CAP_N"/>
</dbReference>
<dbReference type="GO" id="GO:0030833">
    <property type="term" value="P:regulation of actin filament polymerization"/>
    <property type="evidence" value="ECO:0007669"/>
    <property type="project" value="EnsemblFungi"/>
</dbReference>
<evidence type="ECO:0000313" key="7">
    <source>
        <dbReference type="EMBL" id="ANB13776.1"/>
    </source>
</evidence>
<proteinExistence type="inferred from homology"/>
<comment type="function">
    <text evidence="2">The N-terminal domain binds to adenylyl cyclase, thereby enabling adenylyl cyclase to be activated by upstream regulatory signals, such as Ras. The C-terminal domain is required for normal cellular morphology and growth control.</text>
</comment>
<dbReference type="RefSeq" id="XP_018736253.1">
    <property type="nucleotide sequence ID" value="XM_018881812.1"/>
</dbReference>
<dbReference type="InterPro" id="IPR001837">
    <property type="entry name" value="Adenylate_cyclase-assoc_CAP"/>
</dbReference>
<dbReference type="GO" id="GO:0030836">
    <property type="term" value="P:positive regulation of actin filament depolymerization"/>
    <property type="evidence" value="ECO:0007669"/>
    <property type="project" value="EnsemblFungi"/>
</dbReference>
<evidence type="ECO:0000256" key="3">
    <source>
        <dbReference type="ARBA" id="ARBA00072052"/>
    </source>
</evidence>
<evidence type="ECO:0000256" key="2">
    <source>
        <dbReference type="ARBA" id="ARBA00054756"/>
    </source>
</evidence>
<dbReference type="InterPro" id="IPR036222">
    <property type="entry name" value="CAP_N_sf"/>
</dbReference>
<dbReference type="GO" id="GO:0090141">
    <property type="term" value="P:positive regulation of mitochondrial fission"/>
    <property type="evidence" value="ECO:0007669"/>
    <property type="project" value="EnsemblFungi"/>
</dbReference>
<feature type="compositionally biased region" description="Low complexity" evidence="5">
    <location>
        <begin position="60"/>
        <end position="70"/>
    </location>
</feature>
<dbReference type="InterPro" id="IPR006599">
    <property type="entry name" value="CARP_motif"/>
</dbReference>
<feature type="compositionally biased region" description="Pro residues" evidence="5">
    <location>
        <begin position="320"/>
        <end position="329"/>
    </location>
</feature>
<dbReference type="Gene3D" id="2.160.20.70">
    <property type="match status" value="1"/>
</dbReference>
<dbReference type="KEGG" id="slb:AWJ20_4722"/>
<dbReference type="PANTHER" id="PTHR10652">
    <property type="entry name" value="ADENYLYL CYCLASE-ASSOCIATED PROTEIN"/>
    <property type="match status" value="1"/>
</dbReference>
<evidence type="ECO:0000256" key="4">
    <source>
        <dbReference type="RuleBase" id="RU000647"/>
    </source>
</evidence>
<evidence type="ECO:0000256" key="1">
    <source>
        <dbReference type="ARBA" id="ARBA00007659"/>
    </source>
</evidence>
<dbReference type="GO" id="GO:0010619">
    <property type="term" value="P:adenylate cyclase-activating glucose-activated G protein-coupled receptor signaling pathway"/>
    <property type="evidence" value="ECO:0007669"/>
    <property type="project" value="EnsemblFungi"/>
</dbReference>
<dbReference type="GO" id="GO:0000935">
    <property type="term" value="C:division septum"/>
    <property type="evidence" value="ECO:0007669"/>
    <property type="project" value="EnsemblFungi"/>
</dbReference>
<dbReference type="GO" id="GO:0030479">
    <property type="term" value="C:actin cortical patch"/>
    <property type="evidence" value="ECO:0007669"/>
    <property type="project" value="EnsemblFungi"/>
</dbReference>
<dbReference type="Pfam" id="PF01213">
    <property type="entry name" value="CAP_N-CM"/>
    <property type="match status" value="1"/>
</dbReference>
<dbReference type="Pfam" id="PF21938">
    <property type="entry name" value="CAP_N"/>
    <property type="match status" value="1"/>
</dbReference>
<dbReference type="GO" id="GO:0042802">
    <property type="term" value="F:identical protein binding"/>
    <property type="evidence" value="ECO:0007669"/>
    <property type="project" value="EnsemblFungi"/>
</dbReference>
<sequence>MSVNENTPSGPGYNIVTLMKRLEAATSRLEDLTVYHSEALSRSALGTAAGVTAEKRAEAAAGSDAGSAVGEKGVGSGADSIATSPTDTSGSGGVGSTPAAKSVDSPSSSPIIEEFETIIKTGLTQLLALSKSLDPLIEEQVIPLLRAFEAERDFLIVSLKASKPDVSSKTFSELFAPIQQHAETIINIRETNRGSKFINHLATVAEGIPALGWVTVDSPVDYISDFKDSAQFYSNRILKEYKDVEKKHVDWARTFSSVIVDLQSFVRKHYPKGLQWNENGKPLDVVIKEKNEEGASTSVIATPAVTPPDSTSGAAKTGGAPPPPPPPPASLFTDDAKSGPETDSSSSSGGGMNAVFAALNQGEGITSSLKKVDKSEMTHKNPALRAGANEASKVKKSPPPPKKPASLAAGAPSAASNVQSKKKPAHKELIDTKWIVEYFENEHKIVIEGEMNQGVFIDRCSNCTIQIKGKVSAITINECSKVGVLFENLVSGVDVIKSTGFGLQVTGSMPTLTIDQSHEGQIYLSEESLNVDIYTSQTSAINIEVPRNAEEGDYSETPLPEQVVHRIGPNGQLTSTVVAIDG</sequence>
<dbReference type="Proteomes" id="UP000189580">
    <property type="component" value="Chromosome d"/>
</dbReference>
<dbReference type="GO" id="GO:0019933">
    <property type="term" value="P:cAMP-mediated signaling"/>
    <property type="evidence" value="ECO:0007669"/>
    <property type="project" value="TreeGrafter"/>
</dbReference>
<dbReference type="FunFam" id="1.25.40.330:FF:000001">
    <property type="entry name" value="Adenylyl cyclase-associated protein"/>
    <property type="match status" value="1"/>
</dbReference>
<dbReference type="GO" id="GO:0046579">
    <property type="term" value="P:positive regulation of Ras protein signal transduction"/>
    <property type="evidence" value="ECO:0007669"/>
    <property type="project" value="EnsemblFungi"/>
</dbReference>
<dbReference type="GO" id="GO:0007265">
    <property type="term" value="P:Ras protein signal transduction"/>
    <property type="evidence" value="ECO:0007669"/>
    <property type="project" value="EnsemblFungi"/>
</dbReference>
<dbReference type="GO" id="GO:0031138">
    <property type="term" value="P:negative regulation of conjugation with cellular fusion"/>
    <property type="evidence" value="ECO:0007669"/>
    <property type="project" value="EnsemblFungi"/>
</dbReference>
<dbReference type="GO" id="GO:0003779">
    <property type="term" value="F:actin binding"/>
    <property type="evidence" value="ECO:0007669"/>
    <property type="project" value="EnsemblFungi"/>
</dbReference>
<dbReference type="OrthoDB" id="77251at2759"/>
<dbReference type="PROSITE" id="PS01088">
    <property type="entry name" value="CAP_1"/>
    <property type="match status" value="1"/>
</dbReference>
<dbReference type="GO" id="GO:0008179">
    <property type="term" value="F:adenylate cyclase binding"/>
    <property type="evidence" value="ECO:0007669"/>
    <property type="project" value="EnsemblFungi"/>
</dbReference>
<dbReference type="InterPro" id="IPR013912">
    <property type="entry name" value="Adenylate_cyclase-assoc_CAP_C"/>
</dbReference>
<feature type="compositionally biased region" description="Low complexity" evidence="5">
    <location>
        <begin position="404"/>
        <end position="416"/>
    </location>
</feature>
<dbReference type="GO" id="GO:0035838">
    <property type="term" value="C:growing cell tip"/>
    <property type="evidence" value="ECO:0007669"/>
    <property type="project" value="EnsemblFungi"/>
</dbReference>
<gene>
    <name evidence="7" type="primary">SRV2</name>
    <name evidence="7" type="ORF">AWJ20_4722</name>
</gene>
<dbReference type="InterPro" id="IPR036223">
    <property type="entry name" value="CAP_C_sf"/>
</dbReference>
<evidence type="ECO:0000313" key="8">
    <source>
        <dbReference type="Proteomes" id="UP000189580"/>
    </source>
</evidence>
<dbReference type="InterPro" id="IPR013992">
    <property type="entry name" value="Adenylate_cyclase-assoc_CAP_N"/>
</dbReference>
<keyword evidence="8" id="KW-1185">Reference proteome</keyword>
<dbReference type="GO" id="GO:0030042">
    <property type="term" value="P:actin filament depolymerization"/>
    <property type="evidence" value="ECO:0007669"/>
    <property type="project" value="EnsemblFungi"/>
</dbReference>
<dbReference type="SUPFAM" id="SSF69340">
    <property type="entry name" value="C-terminal domain of adenylylcyclase associated protein"/>
    <property type="match status" value="1"/>
</dbReference>
<dbReference type="GeneID" id="30036885"/>
<dbReference type="Gene3D" id="1.25.40.330">
    <property type="entry name" value="Adenylate cyclase-associated CAP, N-terminal domain"/>
    <property type="match status" value="1"/>
</dbReference>
<dbReference type="PANTHER" id="PTHR10652:SF0">
    <property type="entry name" value="ADENYLYL CYCLASE-ASSOCIATED PROTEIN"/>
    <property type="match status" value="1"/>
</dbReference>
<dbReference type="InterPro" id="IPR018106">
    <property type="entry name" value="CAP_CS_N"/>
</dbReference>
<dbReference type="Pfam" id="PF08603">
    <property type="entry name" value="CAP_C"/>
    <property type="match status" value="1"/>
</dbReference>
<evidence type="ECO:0000259" key="6">
    <source>
        <dbReference type="PROSITE" id="PS51329"/>
    </source>
</evidence>
<dbReference type="GO" id="GO:0030308">
    <property type="term" value="P:negative regulation of cell growth"/>
    <property type="evidence" value="ECO:0007669"/>
    <property type="project" value="EnsemblFungi"/>
</dbReference>
<protein>
    <recommendedName>
        <fullName evidence="3 4">Adenylyl cyclase-associated protein</fullName>
    </recommendedName>
</protein>
<evidence type="ECO:0000256" key="5">
    <source>
        <dbReference type="SAM" id="MobiDB-lite"/>
    </source>
</evidence>
<feature type="domain" description="C-CAP/cofactor C-like" evidence="6">
    <location>
        <begin position="424"/>
        <end position="559"/>
    </location>
</feature>
<dbReference type="EMBL" id="CP014502">
    <property type="protein sequence ID" value="ANB13776.1"/>
    <property type="molecule type" value="Genomic_DNA"/>
</dbReference>
<dbReference type="InterPro" id="IPR016098">
    <property type="entry name" value="CAP/MinC_C"/>
</dbReference>
<name>A0A167E8N1_9ASCO</name>
<organism evidence="7 8">
    <name type="scientific">Sugiyamaella lignohabitans</name>
    <dbReference type="NCBI Taxonomy" id="796027"/>
    <lineage>
        <taxon>Eukaryota</taxon>
        <taxon>Fungi</taxon>
        <taxon>Dikarya</taxon>
        <taxon>Ascomycota</taxon>
        <taxon>Saccharomycotina</taxon>
        <taxon>Dipodascomycetes</taxon>
        <taxon>Dipodascales</taxon>
        <taxon>Trichomonascaceae</taxon>
        <taxon>Sugiyamaella</taxon>
    </lineage>
</organism>
<feature type="region of interest" description="Disordered" evidence="5">
    <location>
        <begin position="60"/>
        <end position="108"/>
    </location>
</feature>
<dbReference type="AlphaFoldDB" id="A0A167E8N1"/>
<reference evidence="7 8" key="1">
    <citation type="submission" date="2016-02" db="EMBL/GenBank/DDBJ databases">
        <title>Complete genome sequence and transcriptome regulation of the pentose utilising yeast Sugiyamaella lignohabitans.</title>
        <authorList>
            <person name="Bellasio M."/>
            <person name="Peymann A."/>
            <person name="Valli M."/>
            <person name="Sipitzky M."/>
            <person name="Graf A."/>
            <person name="Sauer M."/>
            <person name="Marx H."/>
            <person name="Mattanovich D."/>
        </authorList>
    </citation>
    <scope>NUCLEOTIDE SEQUENCE [LARGE SCALE GENOMIC DNA]</scope>
    <source>
        <strain evidence="7 8">CBS 10342</strain>
    </source>
</reference>
<dbReference type="PROSITE" id="PS51329">
    <property type="entry name" value="C_CAP_COFACTOR_C"/>
    <property type="match status" value="1"/>
</dbReference>
<dbReference type="GO" id="GO:0051014">
    <property type="term" value="P:actin filament severing"/>
    <property type="evidence" value="ECO:0007669"/>
    <property type="project" value="EnsemblFungi"/>
</dbReference>
<dbReference type="InterPro" id="IPR017901">
    <property type="entry name" value="C-CAP_CF_C-like"/>
</dbReference>
<feature type="region of interest" description="Disordered" evidence="5">
    <location>
        <begin position="294"/>
        <end position="353"/>
    </location>
</feature>
<feature type="region of interest" description="Disordered" evidence="5">
    <location>
        <begin position="371"/>
        <end position="424"/>
    </location>
</feature>
<accession>A0A167E8N1</accession>
<dbReference type="SUPFAM" id="SSF101278">
    <property type="entry name" value="N-terminal domain of adenylylcyclase associated protein, CAP"/>
    <property type="match status" value="1"/>
</dbReference>
<comment type="similarity">
    <text evidence="1 4">Belongs to the CAP family.</text>
</comment>